<reference evidence="3" key="1">
    <citation type="submission" date="2022-06" db="EMBL/GenBank/DDBJ databases">
        <title>Genomic Encyclopedia of Archaeal and Bacterial Type Strains, Phase II (KMG-II): from individual species to whole genera.</title>
        <authorList>
            <person name="Goeker M."/>
        </authorList>
    </citation>
    <scope>NUCLEOTIDE SEQUENCE</scope>
    <source>
        <strain evidence="3">DSM 43935</strain>
    </source>
</reference>
<evidence type="ECO:0000313" key="3">
    <source>
        <dbReference type="EMBL" id="MCP2166548.1"/>
    </source>
</evidence>
<evidence type="ECO:0000259" key="2">
    <source>
        <dbReference type="PROSITE" id="PS51664"/>
    </source>
</evidence>
<feature type="compositionally biased region" description="Basic and acidic residues" evidence="1">
    <location>
        <begin position="1"/>
        <end position="10"/>
    </location>
</feature>
<dbReference type="Gene3D" id="3.30.1330.230">
    <property type="match status" value="1"/>
</dbReference>
<accession>A0AAE3GF23</accession>
<keyword evidence="3" id="KW-0689">Ribosomal protein</keyword>
<feature type="region of interest" description="Disordered" evidence="1">
    <location>
        <begin position="1"/>
        <end position="21"/>
    </location>
</feature>
<dbReference type="Proteomes" id="UP001206128">
    <property type="component" value="Unassembled WGS sequence"/>
</dbReference>
<organism evidence="3 4">
    <name type="scientific">Goodfellowiella coeruleoviolacea</name>
    <dbReference type="NCBI Taxonomy" id="334858"/>
    <lineage>
        <taxon>Bacteria</taxon>
        <taxon>Bacillati</taxon>
        <taxon>Actinomycetota</taxon>
        <taxon>Actinomycetes</taxon>
        <taxon>Pseudonocardiales</taxon>
        <taxon>Pseudonocardiaceae</taxon>
        <taxon>Goodfellowiella</taxon>
    </lineage>
</organism>
<dbReference type="GO" id="GO:0005840">
    <property type="term" value="C:ribosome"/>
    <property type="evidence" value="ECO:0007669"/>
    <property type="project" value="UniProtKB-KW"/>
</dbReference>
<dbReference type="AlphaFoldDB" id="A0AAE3GF23"/>
<dbReference type="RefSeq" id="WP_253772524.1">
    <property type="nucleotide sequence ID" value="NZ_JAMTCK010000007.1"/>
</dbReference>
<keyword evidence="4" id="KW-1185">Reference proteome</keyword>
<dbReference type="PROSITE" id="PS51664">
    <property type="entry name" value="YCAO"/>
    <property type="match status" value="1"/>
</dbReference>
<dbReference type="NCBIfam" id="TIGR03604">
    <property type="entry name" value="TOMM_cyclo_SagD"/>
    <property type="match status" value="1"/>
</dbReference>
<gene>
    <name evidence="3" type="ORF">LX83_003416</name>
</gene>
<sequence length="733" mass="77355">MTDLLSRPDPHPAASPNGSVERPVIALTGADWLSAALREMTPARPHRATDTGAPRPPHGDAVTWICASEPDHIPIRCHALVVVTGFAGGPQREQARRWAARHGLPWLPLRVGGGAVLIGPAAVPGTAGCPNCAELRHRDNHADVDGHQALCARFGDTPAVRFPAAVNPFAARIVAALVTDEMSRLLTAPRTARTRAALLRLATETGLVSRHRVVAHPLCGDCAQPVPDGPEQARVVLAPARKTSPEAFHTTPAAELAARVQRTCVDPLTGVVAGVDTWLTPTAAGATARVPRAGDGRGGLLGHGTAGDFRSARLAALLRALERLTGARPRGRRAQVYASYREIADHAVDPTTLALLHRTPVAGRAGADRAVDVGETAVLDLVPALAMLADADPDAEPADLAAPVGPPTAAPQPTTWVWGYSFGRGEPVLVPEGCVYPDTGAQGGPEAVGCAVGACLAEAVLRGLLTVAERDAFLLTWYARLAVPQLALDAVSDRRITLLAEQVRHEFGYRVHAFDTTLEQGVPSCWVLAVRDEAAAGGSAPRARSRSQLAALCAAGAHPVPERALLRAVRELSAALPGSIQRHDHRAAAALLDAPELVRTAEDHRLLYGHPDALRRLDFLWQGPARPPARPGQRRPWPAHSDIAHDLVELVGRYLASGLDVIVVDQTGDELRAAGLTGVRVLVPGTVPLTFGHPARQLLGLPRLHTVPRLLGHPDRAGSAGEINPHPHPYPFG</sequence>
<dbReference type="PANTHER" id="PTHR37809:SF1">
    <property type="entry name" value="RIBOSOMAL PROTEIN S12 METHYLTHIOTRANSFERASE ACCESSORY FACTOR YCAO"/>
    <property type="match status" value="1"/>
</dbReference>
<dbReference type="InterPro" id="IPR027624">
    <property type="entry name" value="TOMM_cyclo_SagD"/>
</dbReference>
<proteinExistence type="predicted"/>
<evidence type="ECO:0000256" key="1">
    <source>
        <dbReference type="SAM" id="MobiDB-lite"/>
    </source>
</evidence>
<keyword evidence="3" id="KW-0687">Ribonucleoprotein</keyword>
<dbReference type="Gene3D" id="3.40.50.720">
    <property type="entry name" value="NAD(P)-binding Rossmann-like Domain"/>
    <property type="match status" value="1"/>
</dbReference>
<dbReference type="PANTHER" id="PTHR37809">
    <property type="entry name" value="RIBOSOMAL PROTEIN S12 METHYLTHIOTRANSFERASE ACCESSORY FACTOR YCAO"/>
    <property type="match status" value="1"/>
</dbReference>
<dbReference type="Pfam" id="PF02624">
    <property type="entry name" value="YcaO"/>
    <property type="match status" value="1"/>
</dbReference>
<evidence type="ECO:0000313" key="4">
    <source>
        <dbReference type="Proteomes" id="UP001206128"/>
    </source>
</evidence>
<dbReference type="InterPro" id="IPR022291">
    <property type="entry name" value="Bacteriocin_synth_cyclodeHase"/>
</dbReference>
<protein>
    <submittedName>
        <fullName evidence="3">Ribosomal protein S12 methylthiotransferase accessory factor</fullName>
    </submittedName>
</protein>
<dbReference type="EMBL" id="JAMTCK010000007">
    <property type="protein sequence ID" value="MCP2166548.1"/>
    <property type="molecule type" value="Genomic_DNA"/>
</dbReference>
<dbReference type="NCBIfam" id="TIGR03882">
    <property type="entry name" value="cyclo_dehyd_2"/>
    <property type="match status" value="1"/>
</dbReference>
<feature type="domain" description="YcaO" evidence="2">
    <location>
        <begin position="304"/>
        <end position="731"/>
    </location>
</feature>
<dbReference type="InterPro" id="IPR003776">
    <property type="entry name" value="YcaO-like_dom"/>
</dbReference>
<comment type="caution">
    <text evidence="3">The sequence shown here is derived from an EMBL/GenBank/DDBJ whole genome shotgun (WGS) entry which is preliminary data.</text>
</comment>
<name>A0AAE3GF23_9PSEU</name>